<keyword evidence="7" id="KW-1185">Reference proteome</keyword>
<dbReference type="OrthoDB" id="9982100at2759"/>
<evidence type="ECO:0000313" key="7">
    <source>
        <dbReference type="Proteomes" id="UP000283090"/>
    </source>
</evidence>
<dbReference type="InterPro" id="IPR036188">
    <property type="entry name" value="FAD/NAD-bd_sf"/>
</dbReference>
<feature type="region of interest" description="Disordered" evidence="4">
    <location>
        <begin position="359"/>
        <end position="399"/>
    </location>
</feature>
<feature type="compositionally biased region" description="Low complexity" evidence="4">
    <location>
        <begin position="359"/>
        <end position="386"/>
    </location>
</feature>
<dbReference type="PROSITE" id="PS50934">
    <property type="entry name" value="SWIRM"/>
    <property type="match status" value="1"/>
</dbReference>
<dbReference type="Gene3D" id="1.10.10.10">
    <property type="entry name" value="Winged helix-like DNA-binding domain superfamily/Winged helix DNA-binding domain"/>
    <property type="match status" value="1"/>
</dbReference>
<organism evidence="6 7">
    <name type="scientific">Arthrobotrys flagrans</name>
    <name type="common">Nematode-trapping fungus</name>
    <name type="synonym">Trichothecium flagrans</name>
    <dbReference type="NCBI Taxonomy" id="97331"/>
    <lineage>
        <taxon>Eukaryota</taxon>
        <taxon>Fungi</taxon>
        <taxon>Dikarya</taxon>
        <taxon>Ascomycota</taxon>
        <taxon>Pezizomycotina</taxon>
        <taxon>Orbiliomycetes</taxon>
        <taxon>Orbiliales</taxon>
        <taxon>Orbiliaceae</taxon>
        <taxon>Arthrobotrys</taxon>
    </lineage>
</organism>
<feature type="region of interest" description="Disordered" evidence="4">
    <location>
        <begin position="478"/>
        <end position="543"/>
    </location>
</feature>
<dbReference type="EMBL" id="SAEB01000009">
    <property type="protein sequence ID" value="RVD82833.1"/>
    <property type="molecule type" value="Genomic_DNA"/>
</dbReference>
<feature type="domain" description="SWIRM" evidence="5">
    <location>
        <begin position="564"/>
        <end position="659"/>
    </location>
</feature>
<dbReference type="VEuPathDB" id="FungiDB:DFL_007245"/>
<protein>
    <recommendedName>
        <fullName evidence="5">SWIRM domain-containing protein</fullName>
    </recommendedName>
</protein>
<reference evidence="6 7" key="1">
    <citation type="submission" date="2019-01" db="EMBL/GenBank/DDBJ databases">
        <title>Intercellular communication is required for trap formation in the nematode-trapping fungus Duddingtonia flagrans.</title>
        <authorList>
            <person name="Youssar L."/>
            <person name="Wernet V."/>
            <person name="Hensel N."/>
            <person name="Hildebrandt H.-G."/>
            <person name="Fischer R."/>
        </authorList>
    </citation>
    <scope>NUCLEOTIDE SEQUENCE [LARGE SCALE GENOMIC DNA]</scope>
    <source>
        <strain evidence="6 7">CBS H-5679</strain>
    </source>
</reference>
<dbReference type="InterPro" id="IPR036388">
    <property type="entry name" value="WH-like_DNA-bd_sf"/>
</dbReference>
<feature type="compositionally biased region" description="Polar residues" evidence="4">
    <location>
        <begin position="306"/>
        <end position="324"/>
    </location>
</feature>
<dbReference type="Pfam" id="PF04433">
    <property type="entry name" value="SWIRM"/>
    <property type="match status" value="1"/>
</dbReference>
<dbReference type="Gene3D" id="3.50.50.60">
    <property type="entry name" value="FAD/NAD(P)-binding domain"/>
    <property type="match status" value="2"/>
</dbReference>
<proteinExistence type="inferred from homology"/>
<dbReference type="PANTHER" id="PTHR10742:SF386">
    <property type="entry name" value="LYSINE-SPECIFIC HISTONE DEMETHYLASE 1A"/>
    <property type="match status" value="1"/>
</dbReference>
<evidence type="ECO:0000256" key="1">
    <source>
        <dbReference type="ARBA" id="ARBA00005995"/>
    </source>
</evidence>
<dbReference type="SUPFAM" id="SSF46689">
    <property type="entry name" value="Homeodomain-like"/>
    <property type="match status" value="1"/>
</dbReference>
<dbReference type="SUPFAM" id="SSF51905">
    <property type="entry name" value="FAD/NAD(P)-binding domain"/>
    <property type="match status" value="1"/>
</dbReference>
<dbReference type="InterPro" id="IPR050281">
    <property type="entry name" value="Flavin_monoamine_oxidase"/>
</dbReference>
<comment type="caution">
    <text evidence="6">The sequence shown here is derived from an EMBL/GenBank/DDBJ whole genome shotgun (WGS) entry which is preliminary data.</text>
</comment>
<dbReference type="InterPro" id="IPR007526">
    <property type="entry name" value="SWIRM"/>
</dbReference>
<keyword evidence="3" id="KW-0175">Coiled coil</keyword>
<feature type="compositionally biased region" description="Low complexity" evidence="4">
    <location>
        <begin position="76"/>
        <end position="85"/>
    </location>
</feature>
<dbReference type="InterPro" id="IPR009057">
    <property type="entry name" value="Homeodomain-like_sf"/>
</dbReference>
<dbReference type="GO" id="GO:0016491">
    <property type="term" value="F:oxidoreductase activity"/>
    <property type="evidence" value="ECO:0007669"/>
    <property type="project" value="UniProtKB-KW"/>
</dbReference>
<keyword evidence="2" id="KW-0560">Oxidoreductase</keyword>
<evidence type="ECO:0000259" key="5">
    <source>
        <dbReference type="PROSITE" id="PS50934"/>
    </source>
</evidence>
<feature type="region of interest" description="Disordered" evidence="4">
    <location>
        <begin position="171"/>
        <end position="325"/>
    </location>
</feature>
<feature type="compositionally biased region" description="Polar residues" evidence="4">
    <location>
        <begin position="524"/>
        <end position="533"/>
    </location>
</feature>
<comment type="similarity">
    <text evidence="1">Belongs to the flavin monoamine oxidase family.</text>
</comment>
<dbReference type="Proteomes" id="UP000283090">
    <property type="component" value="Unassembled WGS sequence"/>
</dbReference>
<feature type="compositionally biased region" description="Acidic residues" evidence="4">
    <location>
        <begin position="241"/>
        <end position="266"/>
    </location>
</feature>
<evidence type="ECO:0000256" key="2">
    <source>
        <dbReference type="ARBA" id="ARBA00023002"/>
    </source>
</evidence>
<dbReference type="GeneID" id="93589556"/>
<feature type="region of interest" description="Disordered" evidence="4">
    <location>
        <begin position="74"/>
        <end position="109"/>
    </location>
</feature>
<dbReference type="Pfam" id="PF01593">
    <property type="entry name" value="Amino_oxidase"/>
    <property type="match status" value="1"/>
</dbReference>
<dbReference type="InterPro" id="IPR002937">
    <property type="entry name" value="Amino_oxidase"/>
</dbReference>
<dbReference type="PANTHER" id="PTHR10742">
    <property type="entry name" value="FLAVIN MONOAMINE OXIDASE"/>
    <property type="match status" value="1"/>
</dbReference>
<feature type="compositionally biased region" description="Acidic residues" evidence="4">
    <location>
        <begin position="190"/>
        <end position="229"/>
    </location>
</feature>
<feature type="coiled-coil region" evidence="3">
    <location>
        <begin position="853"/>
        <end position="883"/>
    </location>
</feature>
<name>A0A436ZVR9_ARTFL</name>
<feature type="compositionally biased region" description="Basic and acidic residues" evidence="4">
    <location>
        <begin position="267"/>
        <end position="276"/>
    </location>
</feature>
<dbReference type="GO" id="GO:0003682">
    <property type="term" value="F:chromatin binding"/>
    <property type="evidence" value="ECO:0007669"/>
    <property type="project" value="TreeGrafter"/>
</dbReference>
<accession>A0A436ZVR9</accession>
<dbReference type="GO" id="GO:0006338">
    <property type="term" value="P:chromatin remodeling"/>
    <property type="evidence" value="ECO:0007669"/>
    <property type="project" value="TreeGrafter"/>
</dbReference>
<dbReference type="AlphaFoldDB" id="A0A436ZVR9"/>
<dbReference type="GO" id="GO:0050660">
    <property type="term" value="F:flavin adenine dinucleotide binding"/>
    <property type="evidence" value="ECO:0007669"/>
    <property type="project" value="TreeGrafter"/>
</dbReference>
<feature type="compositionally biased region" description="Low complexity" evidence="4">
    <location>
        <begin position="478"/>
        <end position="489"/>
    </location>
</feature>
<evidence type="ECO:0000313" key="6">
    <source>
        <dbReference type="EMBL" id="RVD82833.1"/>
    </source>
</evidence>
<dbReference type="RefSeq" id="XP_067488377.1">
    <property type="nucleotide sequence ID" value="XM_067636797.1"/>
</dbReference>
<sequence length="1115" mass="122441">MVLDYRPIGAHNPSGSRFSHGFFTPEEKHSRTDYIGAFADGLIGRRDRRVTKDDMCIALSHSPFAAARMIIEDDGSTCSRSSSRTGDSERTSHTSCNFEQELPGGGTYSPPITVHRGRTVSYPTPQPTSKPQTPIRNVKMQRLPSLSGVDLTNLPPTPDSLRATPLFGSGFDVSERGREPSPEIPSAENIEFEEEIDQNSELEIEEGDETEGDEWEDVEEDEDGETDYEGNERYETATDAYEGDIEENVLISGEEEGGGEEEEGREEGDGHLHLDGDLSSYNKNTDEDLDEDGAYTPKLRAKLEASPQTSPILEPATTFSSLSPPTDIPLSIADLPVSILPSTEPPLLVNRTFKLTSHQFSRPSSSSAPHHSSSSSSSSSSSLTSSVNHQASFSEDHSSTSAASYSSGLSISKFPPETPVSSSSSSSVVHLLPDIIGNFSASSSSALSIDHPLDLASNHLIGLPINCSSNNSSERCSGPSISFSSKSPPRGLSRPAFNLPTASSSREKLDRIPPYIQITRTDKGQSLSSSTERQNPKKQVKLQARARSCIPENPAEFRDYAQECVWAADAARMNPWNLHEGEYEVLRNHLNQLHVTTYLNIRNGILRLWMKNSKQRVRVEEAMGCCKEERFFGLAEVAFNWLTRSGYINHGCLEMPTSLSAKKPGTRRRKTIAIIGAGISGLAAARQLEALLASSGECLGGPGVTDVVVFEGRHRLGGRVFSATLTPGPHSLPDGLAPAVDIGGQIVMGYDARNPLAALIVDQLGIPFHTIGKVFPIHDWDGKVIGDGRDTTIELVHNDILRRLSKFSYKEPPPQTAHGDVEYITKCKDPWGVGGPPLVEVQGEGHVAPPVPLAEKEREKKEIRNFRKALEGLNIKVAKAYNEDGLACLGKTMEGVLPGYANLLKTDARDLRLFNWFQANLEYGNAVEVNGSSLEHWDQDDGNEPAGAHTMIMGGYSQLAKGLSSTPSELDVRLNHVVTGIKYDPKNNRKKVALQFADGQNFEADKVIVTLPLGVLKREHGVDFVPPLPEAKREAIKRLGFGLLNKVIMVYEEAFWDTDNAGFGCLRGAEEGQDEDLLSSYEKKRGRFYIWWNTTDASRWKGRTRTRWSRRRRQY</sequence>
<dbReference type="GO" id="GO:0010468">
    <property type="term" value="P:regulation of gene expression"/>
    <property type="evidence" value="ECO:0007669"/>
    <property type="project" value="UniProtKB-ARBA"/>
</dbReference>
<evidence type="ECO:0000256" key="4">
    <source>
        <dbReference type="SAM" id="MobiDB-lite"/>
    </source>
</evidence>
<gene>
    <name evidence="6" type="ORF">DFL_007245</name>
</gene>
<evidence type="ECO:0000256" key="3">
    <source>
        <dbReference type="SAM" id="Coils"/>
    </source>
</evidence>